<evidence type="ECO:0000313" key="1">
    <source>
        <dbReference type="EMBL" id="CCQ51213.1"/>
    </source>
</evidence>
<protein>
    <submittedName>
        <fullName evidence="1">Uncharacterized protein</fullName>
    </submittedName>
</protein>
<reference evidence="1 2" key="2">
    <citation type="submission" date="2013-09" db="EMBL/GenBank/DDBJ databases">
        <title>Whole genome comparison of six Crocosphaera watsonii strains with differing phenotypes.</title>
        <authorList>
            <person name="Bench S.R."/>
            <person name="Heller P."/>
            <person name="Frank I."/>
            <person name="Arciniega M."/>
            <person name="Shilova I.N."/>
            <person name="Zehr J.P."/>
        </authorList>
    </citation>
    <scope>NUCLEOTIDE SEQUENCE [LARGE SCALE GENOMIC DNA]</scope>
    <source>
        <strain evidence="1 2">WH 8502</strain>
    </source>
</reference>
<dbReference type="Proteomes" id="UP000018348">
    <property type="component" value="Unassembled WGS sequence"/>
</dbReference>
<comment type="caution">
    <text evidence="1">The sequence shown here is derived from an EMBL/GenBank/DDBJ whole genome shotgun (WGS) entry which is preliminary data.</text>
</comment>
<dbReference type="EMBL" id="CAQK01000428">
    <property type="protein sequence ID" value="CCQ51213.1"/>
    <property type="molecule type" value="Genomic_DNA"/>
</dbReference>
<dbReference type="AlphaFoldDB" id="T2IDT2"/>
<organism evidence="1 2">
    <name type="scientific">Crocosphaera watsonii WH 8502</name>
    <dbReference type="NCBI Taxonomy" id="423474"/>
    <lineage>
        <taxon>Bacteria</taxon>
        <taxon>Bacillati</taxon>
        <taxon>Cyanobacteriota</taxon>
        <taxon>Cyanophyceae</taxon>
        <taxon>Oscillatoriophycideae</taxon>
        <taxon>Chroococcales</taxon>
        <taxon>Aphanothecaceae</taxon>
        <taxon>Crocosphaera</taxon>
    </lineage>
</organism>
<reference evidence="1 2" key="1">
    <citation type="submission" date="2013-01" db="EMBL/GenBank/DDBJ databases">
        <authorList>
            <person name="Bench S."/>
        </authorList>
    </citation>
    <scope>NUCLEOTIDE SEQUENCE [LARGE SCALE GENOMIC DNA]</scope>
    <source>
        <strain evidence="1 2">WH 8502</strain>
    </source>
</reference>
<sequence>MAIADFVRNSGEAKINPPYPFLTPPERRRQKLKTVNYLSYIIYRDNRV</sequence>
<accession>T2IDT2</accession>
<proteinExistence type="predicted"/>
<name>T2IDT2_CROWT</name>
<gene>
    <name evidence="1" type="ORF">CWATWH8502_1670</name>
</gene>
<evidence type="ECO:0000313" key="2">
    <source>
        <dbReference type="Proteomes" id="UP000018348"/>
    </source>
</evidence>